<sequence length="857" mass="97995">MEHPVELRVELQPVYDAISIKMQHDINCILDPDRNLRRRSLEKLYRSLNSNELSVNQDVLQEFFRCNLKKSLLSCASSDPIEKCRELSLQMIGHFIEKRVVTCTQENLQDLTNLLHVRLGKVPYPEPTEEIRLLLLRLYTEYMRQSALQEPSISLKDVISNLSNALGKAALDPYPDVKKAVSECVIVVSMYWPEDVKLQLGTIVKPLVGNLKHQHSRIRVCTLQAIQQVIPCGSEALPLLFQELVEPALKKLMFDHAPSVRKQLNVATATWMDELDESKKYRQILLPVFLSGFVDESTDVRDSALQQMQKYSEKWLQQNLDDDKETEIIPDEIPPTFPWYDNADALQGIRSLAISILDEATMNQFLEKTLDWTVQVKEKYLKISGVYYALIGLHLNKFLEKILNALSAICQDEEPVIIDAVRQICIILGKYADQELVLSSLLQMLDGKKAGTDTSHHRARGLTLLGMTIEGMEDFRDCRNDLNIVLEALMTMTLQYSDAESLMELAYVVASIVDKAASFIMKDEQRLFRVFWILNHIMAVSPDASLAYRSAHDTLTRSSNTTNRSFKQLYEHFQQQLLEGMHINREKPTQWVKSDKEYLIFDFVCRHGGNFVANNIEELIPVILLHLKSATEPSLRLAFLALLQTLLESEDSNKAFIGYSRTIISDGITPNIIWRGGREAATIRKVAMACLYTLFRHQLAEQSCLFETAPEIFPILKSLLDDFDANTRHLVCLTFEYLFAALPGRLGEEPVHQLYSDLLKRLDDSSDIVRKAACKTFIAFFQASPPEYFAGTIIDYILNNLFIHLDDPDENIQSAIFQVLQHATRINAALVMEKAKENQSRHRSPHYCNQLIELIQN</sequence>
<evidence type="ECO:0000259" key="3">
    <source>
        <dbReference type="Pfam" id="PF25757"/>
    </source>
</evidence>
<name>A0A024G4S1_9STRA</name>
<dbReference type="EMBL" id="CAIX01000023">
    <property type="protein sequence ID" value="CCI41672.1"/>
    <property type="molecule type" value="Genomic_DNA"/>
</dbReference>
<dbReference type="PANTHER" id="PTHR16216">
    <property type="entry name" value="DYNEIN ASSEMBLY FACTOR 5, AXONEMAL"/>
    <property type="match status" value="1"/>
</dbReference>
<dbReference type="OrthoDB" id="413572at2759"/>
<organism evidence="4 5">
    <name type="scientific">Albugo candida</name>
    <dbReference type="NCBI Taxonomy" id="65357"/>
    <lineage>
        <taxon>Eukaryota</taxon>
        <taxon>Sar</taxon>
        <taxon>Stramenopiles</taxon>
        <taxon>Oomycota</taxon>
        <taxon>Peronosporomycetes</taxon>
        <taxon>Albuginales</taxon>
        <taxon>Albuginaceae</taxon>
        <taxon>Albugo</taxon>
    </lineage>
</organism>
<dbReference type="PROSITE" id="PS50077">
    <property type="entry name" value="HEAT_REPEAT"/>
    <property type="match status" value="1"/>
</dbReference>
<dbReference type="AlphaFoldDB" id="A0A024G4S1"/>
<dbReference type="Gene3D" id="1.25.10.10">
    <property type="entry name" value="Leucine-rich Repeat Variant"/>
    <property type="match status" value="3"/>
</dbReference>
<proteinExistence type="predicted"/>
<protein>
    <recommendedName>
        <fullName evidence="6">TOG domain-containing protein</fullName>
    </recommendedName>
</protein>
<feature type="repeat" description="HEAT" evidence="1">
    <location>
        <begin position="285"/>
        <end position="323"/>
    </location>
</feature>
<dbReference type="SUPFAM" id="SSF48371">
    <property type="entry name" value="ARM repeat"/>
    <property type="match status" value="1"/>
</dbReference>
<dbReference type="InterPro" id="IPR052623">
    <property type="entry name" value="DAAF5"/>
</dbReference>
<dbReference type="InterPro" id="IPR016024">
    <property type="entry name" value="ARM-type_fold"/>
</dbReference>
<dbReference type="PANTHER" id="PTHR16216:SF2">
    <property type="entry name" value="DYNEIN AXONEMAL ASSEMBLY FACTOR 5"/>
    <property type="match status" value="1"/>
</dbReference>
<dbReference type="Pfam" id="PF25757">
    <property type="entry name" value="TPR_DNAAF5"/>
    <property type="match status" value="1"/>
</dbReference>
<feature type="domain" description="Dynein axonemal assembly factor 5 HEAT-repeat" evidence="2">
    <location>
        <begin position="362"/>
        <end position="531"/>
    </location>
</feature>
<evidence type="ECO:0000256" key="1">
    <source>
        <dbReference type="PROSITE-ProRule" id="PRU00103"/>
    </source>
</evidence>
<evidence type="ECO:0000313" key="4">
    <source>
        <dbReference type="EMBL" id="CCI41672.1"/>
    </source>
</evidence>
<gene>
    <name evidence="4" type="ORF">BN9_024560</name>
</gene>
<dbReference type="InterPro" id="IPR057978">
    <property type="entry name" value="TPR_DAAF5"/>
</dbReference>
<dbReference type="InterPro" id="IPR021133">
    <property type="entry name" value="HEAT_type_2"/>
</dbReference>
<dbReference type="InterPro" id="IPR056497">
    <property type="entry name" value="HEAT_DAAF5"/>
</dbReference>
<dbReference type="InterPro" id="IPR011989">
    <property type="entry name" value="ARM-like"/>
</dbReference>
<keyword evidence="5" id="KW-1185">Reference proteome</keyword>
<feature type="domain" description="Dynein axonemal assembly factor 5 TPR repeats" evidence="3">
    <location>
        <begin position="28"/>
        <end position="324"/>
    </location>
</feature>
<comment type="caution">
    <text evidence="4">The sequence shown here is derived from an EMBL/GenBank/DDBJ whole genome shotgun (WGS) entry which is preliminary data.</text>
</comment>
<evidence type="ECO:0008006" key="6">
    <source>
        <dbReference type="Google" id="ProtNLM"/>
    </source>
</evidence>
<dbReference type="Proteomes" id="UP000053237">
    <property type="component" value="Unassembled WGS sequence"/>
</dbReference>
<reference evidence="4 5" key="1">
    <citation type="submission" date="2012-05" db="EMBL/GenBank/DDBJ databases">
        <title>Recombination and specialization in a pathogen metapopulation.</title>
        <authorList>
            <person name="Gardiner A."/>
            <person name="Kemen E."/>
            <person name="Schultz-Larsen T."/>
            <person name="MacLean D."/>
            <person name="Van Oosterhout C."/>
            <person name="Jones J.D.G."/>
        </authorList>
    </citation>
    <scope>NUCLEOTIDE SEQUENCE [LARGE SCALE GENOMIC DNA]</scope>
    <source>
        <strain evidence="4 5">Ac Nc2</strain>
    </source>
</reference>
<dbReference type="Pfam" id="PF24573">
    <property type="entry name" value="HEAT_DAAF5"/>
    <property type="match status" value="1"/>
</dbReference>
<accession>A0A024G4S1</accession>
<evidence type="ECO:0000259" key="2">
    <source>
        <dbReference type="Pfam" id="PF24573"/>
    </source>
</evidence>
<dbReference type="InParanoid" id="A0A024G4S1"/>
<evidence type="ECO:0000313" key="5">
    <source>
        <dbReference type="Proteomes" id="UP000053237"/>
    </source>
</evidence>